<protein>
    <recommendedName>
        <fullName evidence="4">UDENN FNIP1/2-type domain-containing protein</fullName>
    </recommendedName>
</protein>
<name>A0A1B6DNH0_9HEMI</name>
<organism evidence="5">
    <name type="scientific">Clastoptera arizonana</name>
    <name type="common">Arizona spittle bug</name>
    <dbReference type="NCBI Taxonomy" id="38151"/>
    <lineage>
        <taxon>Eukaryota</taxon>
        <taxon>Metazoa</taxon>
        <taxon>Ecdysozoa</taxon>
        <taxon>Arthropoda</taxon>
        <taxon>Hexapoda</taxon>
        <taxon>Insecta</taxon>
        <taxon>Pterygota</taxon>
        <taxon>Neoptera</taxon>
        <taxon>Paraneoptera</taxon>
        <taxon>Hemiptera</taxon>
        <taxon>Auchenorrhyncha</taxon>
        <taxon>Cercopoidea</taxon>
        <taxon>Clastopteridae</taxon>
        <taxon>Clastoptera</taxon>
    </lineage>
</organism>
<evidence type="ECO:0000256" key="2">
    <source>
        <dbReference type="ARBA" id="ARBA00022490"/>
    </source>
</evidence>
<dbReference type="InterPro" id="IPR028085">
    <property type="entry name" value="FNIP_mid_dom"/>
</dbReference>
<feature type="region of interest" description="Disordered" evidence="3">
    <location>
        <begin position="180"/>
        <end position="202"/>
    </location>
</feature>
<dbReference type="GO" id="GO:0051087">
    <property type="term" value="F:protein-folding chaperone binding"/>
    <property type="evidence" value="ECO:0007669"/>
    <property type="project" value="TreeGrafter"/>
</dbReference>
<dbReference type="PROSITE" id="PS51836">
    <property type="entry name" value="DENN_FNIP12"/>
    <property type="match status" value="1"/>
</dbReference>
<feature type="compositionally biased region" description="Basic and acidic residues" evidence="3">
    <location>
        <begin position="144"/>
        <end position="159"/>
    </location>
</feature>
<dbReference type="PANTHER" id="PTHR21634">
    <property type="entry name" value="RE13835P"/>
    <property type="match status" value="1"/>
</dbReference>
<evidence type="ECO:0000313" key="5">
    <source>
        <dbReference type="EMBL" id="JAS27225.1"/>
    </source>
</evidence>
<dbReference type="InterPro" id="IPR028084">
    <property type="entry name" value="FNIP_N_dom"/>
</dbReference>
<keyword evidence="2" id="KW-0963">Cytoplasm</keyword>
<dbReference type="EMBL" id="GEDC01010073">
    <property type="protein sequence ID" value="JAS27225.1"/>
    <property type="molecule type" value="Transcribed_RNA"/>
</dbReference>
<accession>A0A1B6DNH0</accession>
<comment type="subcellular location">
    <subcellularLocation>
        <location evidence="1">Cytoplasm</location>
    </subcellularLocation>
</comment>
<gene>
    <name evidence="5" type="ORF">g.12760</name>
</gene>
<evidence type="ECO:0000256" key="3">
    <source>
        <dbReference type="SAM" id="MobiDB-lite"/>
    </source>
</evidence>
<proteinExistence type="predicted"/>
<dbReference type="InterPro" id="IPR037545">
    <property type="entry name" value="DENN_FNIP1/2"/>
</dbReference>
<dbReference type="Pfam" id="PF14637">
    <property type="entry name" value="FNIP_M"/>
    <property type="match status" value="1"/>
</dbReference>
<feature type="region of interest" description="Disordered" evidence="3">
    <location>
        <begin position="140"/>
        <end position="165"/>
    </location>
</feature>
<evidence type="ECO:0000256" key="1">
    <source>
        <dbReference type="ARBA" id="ARBA00004496"/>
    </source>
</evidence>
<feature type="compositionally biased region" description="Polar residues" evidence="3">
    <location>
        <begin position="192"/>
        <end position="202"/>
    </location>
</feature>
<dbReference type="GO" id="GO:0042030">
    <property type="term" value="F:ATPase inhibitor activity"/>
    <property type="evidence" value="ECO:0007669"/>
    <property type="project" value="TreeGrafter"/>
</dbReference>
<dbReference type="GO" id="GO:0005737">
    <property type="term" value="C:cytoplasm"/>
    <property type="evidence" value="ECO:0007669"/>
    <property type="project" value="UniProtKB-SubCell"/>
</dbReference>
<reference evidence="5" key="1">
    <citation type="submission" date="2015-12" db="EMBL/GenBank/DDBJ databases">
        <title>De novo transcriptome assembly of four potential Pierce s Disease insect vectors from Arizona vineyards.</title>
        <authorList>
            <person name="Tassone E.E."/>
        </authorList>
    </citation>
    <scope>NUCLEOTIDE SEQUENCE</scope>
</reference>
<evidence type="ECO:0000259" key="4">
    <source>
        <dbReference type="PROSITE" id="PS51836"/>
    </source>
</evidence>
<sequence length="409" mass="45950">MSLFSRLFSPRRNLKKESTPAQLIKNNGPNSFTTFSVEKDQIRVLLFRECDWRGRKLLFDSSSVQKVAMDTQNSGSRIRRDSKELIVEISNGFGYQCKRPNQDITILGETVFGSVAMASRSHTFKVHLLKEPQRLMLTKVAHAPRSEARKRQISDHSLDDSSSSSISDYYNYSSFDSKSDSLDKGLHRVTTQEDSGFSRESSNLTNSEWLKHSIGNCDCVSYCPMRYSGISLKLIGSDPGNSSNSLAPSNTSGGSLSSLRRRWNRSIDMSMNLNKYSVPSSQVDSGFSNPELLPIQSSVGKRTKLGIALLIPIEENQQSEMEDFLLERMSLLINILAQLQYSTELAYLRKDKFVQSMLEASHQASQSIYDLISASRLKTPVWLSLTSNTSNTTVVSEISFKFIQDLSHL</sequence>
<dbReference type="Pfam" id="PF14636">
    <property type="entry name" value="FNIP_N"/>
    <property type="match status" value="1"/>
</dbReference>
<dbReference type="PANTHER" id="PTHR21634:SF9">
    <property type="entry name" value="RE13835P"/>
    <property type="match status" value="1"/>
</dbReference>
<feature type="domain" description="UDENN FNIP1/2-type" evidence="4">
    <location>
        <begin position="37"/>
        <end position="409"/>
    </location>
</feature>
<dbReference type="AlphaFoldDB" id="A0A1B6DNH0"/>
<feature type="non-terminal residue" evidence="5">
    <location>
        <position position="409"/>
    </location>
</feature>